<dbReference type="Proteomes" id="UP000026915">
    <property type="component" value="Chromosome 4"/>
</dbReference>
<evidence type="ECO:0000313" key="1">
    <source>
        <dbReference type="EMBL" id="EOY03131.1"/>
    </source>
</evidence>
<reference evidence="1 2" key="1">
    <citation type="journal article" date="2013" name="Genome Biol.">
        <title>The genome sequence of the most widely cultivated cacao type and its use to identify candidate genes regulating pod color.</title>
        <authorList>
            <person name="Motamayor J.C."/>
            <person name="Mockaitis K."/>
            <person name="Schmutz J."/>
            <person name="Haiminen N."/>
            <person name="Iii D.L."/>
            <person name="Cornejo O."/>
            <person name="Findley S.D."/>
            <person name="Zheng P."/>
            <person name="Utro F."/>
            <person name="Royaert S."/>
            <person name="Saski C."/>
            <person name="Jenkins J."/>
            <person name="Podicheti R."/>
            <person name="Zhao M."/>
            <person name="Scheffler B.E."/>
            <person name="Stack J.C."/>
            <person name="Feltus F.A."/>
            <person name="Mustiga G.M."/>
            <person name="Amores F."/>
            <person name="Phillips W."/>
            <person name="Marelli J.P."/>
            <person name="May G.D."/>
            <person name="Shapiro H."/>
            <person name="Ma J."/>
            <person name="Bustamante C.D."/>
            <person name="Schnell R.J."/>
            <person name="Main D."/>
            <person name="Gilbert D."/>
            <person name="Parida L."/>
            <person name="Kuhn D.N."/>
        </authorList>
    </citation>
    <scope>NUCLEOTIDE SEQUENCE [LARGE SCALE GENOMIC DNA]</scope>
    <source>
        <strain evidence="2">cv. Matina 1-6</strain>
    </source>
</reference>
<dbReference type="Gramene" id="EOY03131">
    <property type="protein sequence ID" value="EOY03131"/>
    <property type="gene ID" value="TCM_017658"/>
</dbReference>
<keyword evidence="2" id="KW-1185">Reference proteome</keyword>
<dbReference type="AlphaFoldDB" id="A0A061EDY3"/>
<proteinExistence type="predicted"/>
<gene>
    <name evidence="1" type="ORF">TCM_017658</name>
</gene>
<dbReference type="PANTHER" id="PTHR48449">
    <property type="entry name" value="DUF1985 DOMAIN-CONTAINING PROTEIN"/>
    <property type="match status" value="1"/>
</dbReference>
<accession>A0A061EDY3</accession>
<evidence type="ECO:0000313" key="2">
    <source>
        <dbReference type="Proteomes" id="UP000026915"/>
    </source>
</evidence>
<dbReference type="EMBL" id="CM001882">
    <property type="protein sequence ID" value="EOY03131.1"/>
    <property type="molecule type" value="Genomic_DNA"/>
</dbReference>
<dbReference type="HOGENOM" id="CLU_2008087_0_0_1"/>
<dbReference type="PANTHER" id="PTHR48449:SF1">
    <property type="entry name" value="DUF1985 DOMAIN-CONTAINING PROTEIN"/>
    <property type="match status" value="1"/>
</dbReference>
<organism evidence="1 2">
    <name type="scientific">Theobroma cacao</name>
    <name type="common">Cacao</name>
    <name type="synonym">Cocoa</name>
    <dbReference type="NCBI Taxonomy" id="3641"/>
    <lineage>
        <taxon>Eukaryota</taxon>
        <taxon>Viridiplantae</taxon>
        <taxon>Streptophyta</taxon>
        <taxon>Embryophyta</taxon>
        <taxon>Tracheophyta</taxon>
        <taxon>Spermatophyta</taxon>
        <taxon>Magnoliopsida</taxon>
        <taxon>eudicotyledons</taxon>
        <taxon>Gunneridae</taxon>
        <taxon>Pentapetalae</taxon>
        <taxon>rosids</taxon>
        <taxon>malvids</taxon>
        <taxon>Malvales</taxon>
        <taxon>Malvaceae</taxon>
        <taxon>Byttnerioideae</taxon>
        <taxon>Theobroma</taxon>
    </lineage>
</organism>
<name>A0A061EDY3_THECC</name>
<protein>
    <submittedName>
        <fullName evidence="1">Uncharacterized protein</fullName>
    </submittedName>
</protein>
<dbReference type="InParanoid" id="A0A061EDY3"/>
<sequence>MARTGKEQEDVEALFYVLSDWWDFNIGVNIHCKQTQLHVIREVLQKVNELEAMKKTCFGHLMDVKSDKSLFCANLVHNLMLSRINQPNAIEGLRTSSGGSGKTETLPTIRICMGVLVLGIGGDS</sequence>